<organism evidence="1">
    <name type="scientific">Salix viminalis</name>
    <name type="common">Common osier</name>
    <name type="synonym">Basket willow</name>
    <dbReference type="NCBI Taxonomy" id="40686"/>
    <lineage>
        <taxon>Eukaryota</taxon>
        <taxon>Viridiplantae</taxon>
        <taxon>Streptophyta</taxon>
        <taxon>Embryophyta</taxon>
        <taxon>Tracheophyta</taxon>
        <taxon>Spermatophyta</taxon>
        <taxon>Magnoliopsida</taxon>
        <taxon>eudicotyledons</taxon>
        <taxon>Gunneridae</taxon>
        <taxon>Pentapetalae</taxon>
        <taxon>rosids</taxon>
        <taxon>fabids</taxon>
        <taxon>Malpighiales</taxon>
        <taxon>Salicaceae</taxon>
        <taxon>Saliceae</taxon>
        <taxon>Salix</taxon>
    </lineage>
</organism>
<reference evidence="1" key="1">
    <citation type="submission" date="2019-03" db="EMBL/GenBank/DDBJ databases">
        <authorList>
            <person name="Mank J."/>
            <person name="Almeida P."/>
        </authorList>
    </citation>
    <scope>NUCLEOTIDE SEQUENCE</scope>
    <source>
        <strain evidence="1">78183</strain>
    </source>
</reference>
<dbReference type="AlphaFoldDB" id="A0A6N2MSE4"/>
<protein>
    <submittedName>
        <fullName evidence="1">Uncharacterized protein</fullName>
    </submittedName>
</protein>
<sequence length="76" mass="8309">MKTPGKKNPHSSSPSLGRYLNGIYVGLLITTFEEHNCINLVDEAPCGFGTLLGHSILASHGLKDSKLNRDLIYKIL</sequence>
<dbReference type="EMBL" id="CAADRP010001929">
    <property type="protein sequence ID" value="VFU56506.1"/>
    <property type="molecule type" value="Genomic_DNA"/>
</dbReference>
<name>A0A6N2MSE4_SALVM</name>
<accession>A0A6N2MSE4</accession>
<proteinExistence type="predicted"/>
<evidence type="ECO:0000313" key="1">
    <source>
        <dbReference type="EMBL" id="VFU56506.1"/>
    </source>
</evidence>
<gene>
    <name evidence="1" type="ORF">SVIM_LOCUS405583</name>
</gene>